<organism evidence="2 3">
    <name type="scientific">Acinetobacter lanii</name>
    <dbReference type="NCBI Taxonomy" id="2715163"/>
    <lineage>
        <taxon>Bacteria</taxon>
        <taxon>Pseudomonadati</taxon>
        <taxon>Pseudomonadota</taxon>
        <taxon>Gammaproteobacteria</taxon>
        <taxon>Moraxellales</taxon>
        <taxon>Moraxellaceae</taxon>
        <taxon>Acinetobacter</taxon>
    </lineage>
</organism>
<sequence length="579" mass="68844">MQNYIPYNLRLLITQVDPRLDYKWEENLGEIFSNLNDEEKDNIDKQILRNKQIAWNPETNTFSFKHTTSLDSLKNNTNHAGMKTLIQKIMISLDQLNQYVKTTEIADYLESILKQIDNIDVEENIDLQRTKQQIRIEFIYEAANIIKNKRVLEIPENSRNLSPQSVKCFILEVFLKHQLLSFWFKTLRPRQLSDRPERVINQFLKNEQRIRQLEIVQTSMFVYAIAPSRNHDINPFSIRRFLNEEKVTFSDNVYLNAAIMPIKELGNPEFEESFKWQVSRIVTIEKQLSTVITDLVDSFEVANSNILLPLLFKPLDSSGFATDKITQQRLWDFEQQLSLRIFEPLEYALRNLVTSQEEHDFLYVSLRQIMGDINSYYKDFQQQPAMMFDNYANLFAARLIAYLTLIEKRKSDIFVMQSNEDYQSNLTKLSEPINILRNLAKDSLDKMRALRVELKDAQKNLKEKENSFLSKFFKKHEKQNDKIEAIRREIYEHREHTYFEIVRIPKKYPTDTVYLEFESLISINDMERHYAFTSGKNWVRRLPVLVQLPEDRNLFNIQEIYNTLEFDLSKMNQKWADAA</sequence>
<proteinExistence type="predicted"/>
<protein>
    <submittedName>
        <fullName evidence="2">Uncharacterized protein</fullName>
    </submittedName>
</protein>
<evidence type="ECO:0000313" key="2">
    <source>
        <dbReference type="EMBL" id="QIO09265.1"/>
    </source>
</evidence>
<dbReference type="EMBL" id="CP049916">
    <property type="protein sequence ID" value="QIO09265.1"/>
    <property type="molecule type" value="Genomic_DNA"/>
</dbReference>
<reference evidence="2 3" key="1">
    <citation type="submission" date="2020-03" db="EMBL/GenBank/DDBJ databases">
        <authorList>
            <person name="Zhu W."/>
        </authorList>
    </citation>
    <scope>NUCLEOTIDE SEQUENCE [LARGE SCALE GENOMIC DNA]</scope>
    <source>
        <strain evidence="2 3">185</strain>
    </source>
</reference>
<dbReference type="Proteomes" id="UP000501939">
    <property type="component" value="Chromosome"/>
</dbReference>
<dbReference type="KEGG" id="alj:G8D99_09710"/>
<gene>
    <name evidence="2" type="ORF">G8D99_09710</name>
</gene>
<dbReference type="RefSeq" id="WP_166325094.1">
    <property type="nucleotide sequence ID" value="NZ_CP049916.1"/>
</dbReference>
<name>A0A6G8S529_9GAMM</name>
<feature type="coiled-coil region" evidence="1">
    <location>
        <begin position="440"/>
        <end position="467"/>
    </location>
</feature>
<keyword evidence="3" id="KW-1185">Reference proteome</keyword>
<dbReference type="AlphaFoldDB" id="A0A6G8S529"/>
<accession>A0A6G8S529</accession>
<evidence type="ECO:0000256" key="1">
    <source>
        <dbReference type="SAM" id="Coils"/>
    </source>
</evidence>
<keyword evidence="1" id="KW-0175">Coiled coil</keyword>
<evidence type="ECO:0000313" key="3">
    <source>
        <dbReference type="Proteomes" id="UP000501939"/>
    </source>
</evidence>